<accession>A0A370DP29</accession>
<evidence type="ECO:0008006" key="4">
    <source>
        <dbReference type="Google" id="ProtNLM"/>
    </source>
</evidence>
<dbReference type="AlphaFoldDB" id="A0A370DP29"/>
<organism evidence="2 3">
    <name type="scientific">endosymbiont of Galathealinum brachiosum</name>
    <dbReference type="NCBI Taxonomy" id="2200906"/>
    <lineage>
        <taxon>Bacteria</taxon>
        <taxon>Pseudomonadati</taxon>
        <taxon>Pseudomonadota</taxon>
        <taxon>Gammaproteobacteria</taxon>
        <taxon>sulfur-oxidizing symbionts</taxon>
    </lineage>
</organism>
<feature type="chain" id="PRO_5016959479" description="F5/8 type C domain-containing protein" evidence="1">
    <location>
        <begin position="23"/>
        <end position="309"/>
    </location>
</feature>
<proteinExistence type="predicted"/>
<keyword evidence="1" id="KW-0732">Signal</keyword>
<keyword evidence="3" id="KW-1185">Reference proteome</keyword>
<dbReference type="InterPro" id="IPR008979">
    <property type="entry name" value="Galactose-bd-like_sf"/>
</dbReference>
<evidence type="ECO:0000313" key="3">
    <source>
        <dbReference type="Proteomes" id="UP000254266"/>
    </source>
</evidence>
<evidence type="ECO:0000313" key="2">
    <source>
        <dbReference type="EMBL" id="RDH86057.1"/>
    </source>
</evidence>
<protein>
    <recommendedName>
        <fullName evidence="4">F5/8 type C domain-containing protein</fullName>
    </recommendedName>
</protein>
<sequence>MIKQTLLAAGFISMAFTGSISANEYITGDIGDSWNFSDDSSDSITQSYYDWKKHENFSSMGEMWVHASRWDNDITVWTPGTGTQNFVNLDAAVDTIQNVSDSICSNGQTTVVSRGSEVITDAGTFTDTVGVSCGSYTTLYFAKNIGFIKSATVYPCFAAPCPEIGSALISSSLLGSTVPPSTDNIALNALVEVKQSNQRYGTANMNDGDETTYWRSGVMDNDQSINMRLGWQTLQTMSTIEIEWIPAEHARELTVWTYDGTDWVFQNTVYPDDTTTIINLNGDISANYIYLDLRDSYDRYFGIKEIVVK</sequence>
<comment type="caution">
    <text evidence="2">The sequence shown here is derived from an EMBL/GenBank/DDBJ whole genome shotgun (WGS) entry which is preliminary data.</text>
</comment>
<name>A0A370DP29_9GAMM</name>
<dbReference type="EMBL" id="QFXC01000002">
    <property type="protein sequence ID" value="RDH86057.1"/>
    <property type="molecule type" value="Genomic_DNA"/>
</dbReference>
<dbReference type="SUPFAM" id="SSF49785">
    <property type="entry name" value="Galactose-binding domain-like"/>
    <property type="match status" value="1"/>
</dbReference>
<reference evidence="2 3" key="1">
    <citation type="journal article" date="2018" name="ISME J.">
        <title>Endosymbiont genomes yield clues of tubeworm success.</title>
        <authorList>
            <person name="Li Y."/>
            <person name="Liles M.R."/>
            <person name="Halanych K.M."/>
        </authorList>
    </citation>
    <scope>NUCLEOTIDE SEQUENCE [LARGE SCALE GENOMIC DNA]</scope>
    <source>
        <strain evidence="2">A1464</strain>
    </source>
</reference>
<dbReference type="Gene3D" id="2.60.120.260">
    <property type="entry name" value="Galactose-binding domain-like"/>
    <property type="match status" value="1"/>
</dbReference>
<evidence type="ECO:0000256" key="1">
    <source>
        <dbReference type="SAM" id="SignalP"/>
    </source>
</evidence>
<feature type="signal peptide" evidence="1">
    <location>
        <begin position="1"/>
        <end position="22"/>
    </location>
</feature>
<dbReference type="Proteomes" id="UP000254266">
    <property type="component" value="Unassembled WGS sequence"/>
</dbReference>
<gene>
    <name evidence="2" type="ORF">DIZ80_00885</name>
</gene>